<keyword evidence="2" id="KW-1185">Reference proteome</keyword>
<evidence type="ECO:0000313" key="2">
    <source>
        <dbReference type="Proteomes" id="UP000800200"/>
    </source>
</evidence>
<reference evidence="1" key="1">
    <citation type="journal article" date="2020" name="Stud. Mycol.">
        <title>101 Dothideomycetes genomes: a test case for predicting lifestyles and emergence of pathogens.</title>
        <authorList>
            <person name="Haridas S."/>
            <person name="Albert R."/>
            <person name="Binder M."/>
            <person name="Bloem J."/>
            <person name="Labutti K."/>
            <person name="Salamov A."/>
            <person name="Andreopoulos B."/>
            <person name="Baker S."/>
            <person name="Barry K."/>
            <person name="Bills G."/>
            <person name="Bluhm B."/>
            <person name="Cannon C."/>
            <person name="Castanera R."/>
            <person name="Culley D."/>
            <person name="Daum C."/>
            <person name="Ezra D."/>
            <person name="Gonzalez J."/>
            <person name="Henrissat B."/>
            <person name="Kuo A."/>
            <person name="Liang C."/>
            <person name="Lipzen A."/>
            <person name="Lutzoni F."/>
            <person name="Magnuson J."/>
            <person name="Mondo S."/>
            <person name="Nolan M."/>
            <person name="Ohm R."/>
            <person name="Pangilinan J."/>
            <person name="Park H.-J."/>
            <person name="Ramirez L."/>
            <person name="Alfaro M."/>
            <person name="Sun H."/>
            <person name="Tritt A."/>
            <person name="Yoshinaga Y."/>
            <person name="Zwiers L.-H."/>
            <person name="Turgeon B."/>
            <person name="Goodwin S."/>
            <person name="Spatafora J."/>
            <person name="Crous P."/>
            <person name="Grigoriev I."/>
        </authorList>
    </citation>
    <scope>NUCLEOTIDE SEQUENCE</scope>
    <source>
        <strain evidence="1">CBS 207.26</strain>
    </source>
</reference>
<accession>A0A6A6EUV9</accession>
<feature type="non-terminal residue" evidence="1">
    <location>
        <position position="1"/>
    </location>
</feature>
<proteinExistence type="predicted"/>
<sequence>NNNNSYILSKIRKHNVVIIILSNRKYSILTAASVTRDIVYSFLNIKVSLIVSISNSTLIKANNIYFSNIIISSFYNRNSGVF</sequence>
<gene>
    <name evidence="1" type="ORF">K469DRAFT_550098</name>
</gene>
<evidence type="ECO:0000313" key="1">
    <source>
        <dbReference type="EMBL" id="KAF2193666.1"/>
    </source>
</evidence>
<dbReference type="OrthoDB" id="1577640at2759"/>
<name>A0A6A6EUV9_9PEZI</name>
<organism evidence="1 2">
    <name type="scientific">Zopfia rhizophila CBS 207.26</name>
    <dbReference type="NCBI Taxonomy" id="1314779"/>
    <lineage>
        <taxon>Eukaryota</taxon>
        <taxon>Fungi</taxon>
        <taxon>Dikarya</taxon>
        <taxon>Ascomycota</taxon>
        <taxon>Pezizomycotina</taxon>
        <taxon>Dothideomycetes</taxon>
        <taxon>Dothideomycetes incertae sedis</taxon>
        <taxon>Zopfiaceae</taxon>
        <taxon>Zopfia</taxon>
    </lineage>
</organism>
<dbReference type="AlphaFoldDB" id="A0A6A6EUV9"/>
<protein>
    <submittedName>
        <fullName evidence="1">Uncharacterized protein</fullName>
    </submittedName>
</protein>
<dbReference type="Proteomes" id="UP000800200">
    <property type="component" value="Unassembled WGS sequence"/>
</dbReference>
<dbReference type="EMBL" id="ML994613">
    <property type="protein sequence ID" value="KAF2193666.1"/>
    <property type="molecule type" value="Genomic_DNA"/>
</dbReference>